<gene>
    <name evidence="8" type="ordered locus">Mmwyl1_0473</name>
</gene>
<dbReference type="PANTHER" id="PTHR30136">
    <property type="entry name" value="HELIX-TURN-HELIX TRANSCRIPTIONAL REGULATOR, ICLR FAMILY"/>
    <property type="match status" value="1"/>
</dbReference>
<dbReference type="AlphaFoldDB" id="A6VSI1"/>
<keyword evidence="2" id="KW-0238">DNA-binding</keyword>
<evidence type="ECO:0000259" key="7">
    <source>
        <dbReference type="PROSITE" id="PS51078"/>
    </source>
</evidence>
<dbReference type="SUPFAM" id="SSF55781">
    <property type="entry name" value="GAF domain-like"/>
    <property type="match status" value="1"/>
</dbReference>
<keyword evidence="1" id="KW-0805">Transcription regulation</keyword>
<sequence>MTSLNKMLNVLNIFGPDSLVINVDDIAKKLSLSRATAYRYVRELCDAGLLTRFDKNYTLGPKIIELDWMMRQYNPIISQGHEIMAQLSKSTELTVYMSMFCDGHIINTHIESDNKEYTLAFGRGRALPIFKGAQSKVLVANQKAFRLKKIYDEHIAQNEDYDMTWDQFNTETKRIRRNGFCVTHNELNNLSLTGIAAPIFNLENNEIIGSVAFLGTASEFEPTSLVVLVEHLKQATSAIERCAN</sequence>
<dbReference type="GO" id="GO:0003677">
    <property type="term" value="F:DNA binding"/>
    <property type="evidence" value="ECO:0007669"/>
    <property type="project" value="UniProtKB-KW"/>
</dbReference>
<dbReference type="InterPro" id="IPR005471">
    <property type="entry name" value="Tscrpt_reg_IclR_N"/>
</dbReference>
<reference evidence="8" key="1">
    <citation type="submission" date="2007-06" db="EMBL/GenBank/DDBJ databases">
        <title>Complete sequence of Marinomonas sp. MWYL1.</title>
        <authorList>
            <consortium name="US DOE Joint Genome Institute"/>
            <person name="Copeland A."/>
            <person name="Lucas S."/>
            <person name="Lapidus A."/>
            <person name="Barry K."/>
            <person name="Glavina del Rio T."/>
            <person name="Dalin E."/>
            <person name="Tice H."/>
            <person name="Pitluck S."/>
            <person name="Kiss H."/>
            <person name="Brettin T."/>
            <person name="Bruce D."/>
            <person name="Detter J.C."/>
            <person name="Han C."/>
            <person name="Schmutz J."/>
            <person name="Larimer F."/>
            <person name="Land M."/>
            <person name="Hauser L."/>
            <person name="Kyrpides N."/>
            <person name="Kim E."/>
            <person name="Johnston A.W.B."/>
            <person name="Todd J.D."/>
            <person name="Rogers R."/>
            <person name="Wexler M."/>
            <person name="Bond P.L."/>
            <person name="Li Y."/>
            <person name="Richardson P."/>
        </authorList>
    </citation>
    <scope>NUCLEOTIDE SEQUENCE [LARGE SCALE GENOMIC DNA]</scope>
    <source>
        <strain evidence="8">MWYL1</strain>
    </source>
</reference>
<dbReference type="PROSITE" id="PS51077">
    <property type="entry name" value="HTH_ICLR"/>
    <property type="match status" value="1"/>
</dbReference>
<dbReference type="eggNOG" id="COG1414">
    <property type="taxonomic scope" value="Bacteria"/>
</dbReference>
<name>A6VSI1_MARMS</name>
<evidence type="ECO:0000256" key="4">
    <source>
        <dbReference type="ARBA" id="ARBA00040379"/>
    </source>
</evidence>
<dbReference type="InterPro" id="IPR014757">
    <property type="entry name" value="Tscrpt_reg_IclR_C"/>
</dbReference>
<feature type="domain" description="HTH iclR-type" evidence="6">
    <location>
        <begin position="1"/>
        <end position="61"/>
    </location>
</feature>
<evidence type="ECO:0000256" key="3">
    <source>
        <dbReference type="ARBA" id="ARBA00023163"/>
    </source>
</evidence>
<dbReference type="InterPro" id="IPR036390">
    <property type="entry name" value="WH_DNA-bd_sf"/>
</dbReference>
<dbReference type="InterPro" id="IPR050707">
    <property type="entry name" value="HTH_MetabolicPath_Reg"/>
</dbReference>
<evidence type="ECO:0000313" key="8">
    <source>
        <dbReference type="EMBL" id="ABR69410.1"/>
    </source>
</evidence>
<dbReference type="SMART" id="SM00346">
    <property type="entry name" value="HTH_ICLR"/>
    <property type="match status" value="1"/>
</dbReference>
<evidence type="ECO:0000259" key="6">
    <source>
        <dbReference type="PROSITE" id="PS51077"/>
    </source>
</evidence>
<keyword evidence="3" id="KW-0804">Transcription</keyword>
<dbReference type="Pfam" id="PF09339">
    <property type="entry name" value="HTH_IclR"/>
    <property type="match status" value="1"/>
</dbReference>
<evidence type="ECO:0000256" key="5">
    <source>
        <dbReference type="ARBA" id="ARBA00042627"/>
    </source>
</evidence>
<dbReference type="EMBL" id="CP000749">
    <property type="protein sequence ID" value="ABR69410.1"/>
    <property type="molecule type" value="Genomic_DNA"/>
</dbReference>
<proteinExistence type="predicted"/>
<protein>
    <recommendedName>
        <fullName evidence="4">HTH-type transcriptional repressor AllR</fullName>
    </recommendedName>
    <alternativeName>
        <fullName evidence="5">Negative regulator of allantoin and glyoxylate utilization operons</fullName>
    </alternativeName>
</protein>
<dbReference type="Pfam" id="PF01614">
    <property type="entry name" value="IclR_C"/>
    <property type="match status" value="1"/>
</dbReference>
<dbReference type="PROSITE" id="PS51078">
    <property type="entry name" value="ICLR_ED"/>
    <property type="match status" value="1"/>
</dbReference>
<accession>A6VSI1</accession>
<dbReference type="SUPFAM" id="SSF46785">
    <property type="entry name" value="Winged helix' DNA-binding domain"/>
    <property type="match status" value="1"/>
</dbReference>
<dbReference type="OrthoDB" id="31778at2"/>
<dbReference type="PANTHER" id="PTHR30136:SF24">
    <property type="entry name" value="HTH-TYPE TRANSCRIPTIONAL REPRESSOR ALLR"/>
    <property type="match status" value="1"/>
</dbReference>
<dbReference type="Gene3D" id="1.10.10.10">
    <property type="entry name" value="Winged helix-like DNA-binding domain superfamily/Winged helix DNA-binding domain"/>
    <property type="match status" value="1"/>
</dbReference>
<dbReference type="GO" id="GO:0003700">
    <property type="term" value="F:DNA-binding transcription factor activity"/>
    <property type="evidence" value="ECO:0007669"/>
    <property type="project" value="TreeGrafter"/>
</dbReference>
<dbReference type="Gene3D" id="3.30.450.40">
    <property type="match status" value="1"/>
</dbReference>
<dbReference type="STRING" id="400668.Mmwyl1_0473"/>
<dbReference type="InterPro" id="IPR029016">
    <property type="entry name" value="GAF-like_dom_sf"/>
</dbReference>
<dbReference type="GO" id="GO:0045892">
    <property type="term" value="P:negative regulation of DNA-templated transcription"/>
    <property type="evidence" value="ECO:0007669"/>
    <property type="project" value="TreeGrafter"/>
</dbReference>
<organism evidence="8">
    <name type="scientific">Marinomonas sp. (strain MWYL1)</name>
    <dbReference type="NCBI Taxonomy" id="400668"/>
    <lineage>
        <taxon>Bacteria</taxon>
        <taxon>Pseudomonadati</taxon>
        <taxon>Pseudomonadota</taxon>
        <taxon>Gammaproteobacteria</taxon>
        <taxon>Oceanospirillales</taxon>
        <taxon>Oceanospirillaceae</taxon>
        <taxon>Marinomonas</taxon>
    </lineage>
</organism>
<dbReference type="InterPro" id="IPR036388">
    <property type="entry name" value="WH-like_DNA-bd_sf"/>
</dbReference>
<evidence type="ECO:0000256" key="2">
    <source>
        <dbReference type="ARBA" id="ARBA00023125"/>
    </source>
</evidence>
<dbReference type="KEGG" id="mmw:Mmwyl1_0473"/>
<feature type="domain" description="IclR-ED" evidence="7">
    <location>
        <begin position="62"/>
        <end position="244"/>
    </location>
</feature>
<dbReference type="HOGENOM" id="CLU_062618_4_4_6"/>
<evidence type="ECO:0000256" key="1">
    <source>
        <dbReference type="ARBA" id="ARBA00023015"/>
    </source>
</evidence>